<dbReference type="InterPro" id="IPR003593">
    <property type="entry name" value="AAA+_ATPase"/>
</dbReference>
<feature type="domain" description="ABC transporter" evidence="9">
    <location>
        <begin position="8"/>
        <end position="240"/>
    </location>
</feature>
<dbReference type="GO" id="GO:0016887">
    <property type="term" value="F:ATP hydrolysis activity"/>
    <property type="evidence" value="ECO:0007669"/>
    <property type="project" value="InterPro"/>
</dbReference>
<evidence type="ECO:0000256" key="5">
    <source>
        <dbReference type="ARBA" id="ARBA00022840"/>
    </source>
</evidence>
<accession>Q1N0U2</accession>
<evidence type="ECO:0000256" key="7">
    <source>
        <dbReference type="ARBA" id="ARBA00023065"/>
    </source>
</evidence>
<dbReference type="InterPro" id="IPR015853">
    <property type="entry name" value="ABC_transpr_FbpC"/>
</dbReference>
<dbReference type="InterPro" id="IPR050093">
    <property type="entry name" value="ABC_SmlMolc_Importer"/>
</dbReference>
<dbReference type="PANTHER" id="PTHR42781">
    <property type="entry name" value="SPERMIDINE/PUTRESCINE IMPORT ATP-BINDING PROTEIN POTA"/>
    <property type="match status" value="1"/>
</dbReference>
<evidence type="ECO:0000259" key="9">
    <source>
        <dbReference type="PROSITE" id="PS50893"/>
    </source>
</evidence>
<protein>
    <submittedName>
        <fullName evidence="10">Iron(III) ABC transporter, ATP-binding protein</fullName>
    </submittedName>
</protein>
<evidence type="ECO:0000256" key="3">
    <source>
        <dbReference type="ARBA" id="ARBA00022496"/>
    </source>
</evidence>
<evidence type="ECO:0000313" key="10">
    <source>
        <dbReference type="EMBL" id="EAT11932.1"/>
    </source>
</evidence>
<dbReference type="InterPro" id="IPR027417">
    <property type="entry name" value="P-loop_NTPase"/>
</dbReference>
<dbReference type="GO" id="GO:0015408">
    <property type="term" value="F:ABC-type ferric iron transporter activity"/>
    <property type="evidence" value="ECO:0007669"/>
    <property type="project" value="InterPro"/>
</dbReference>
<keyword evidence="1" id="KW-0813">Transport</keyword>
<evidence type="ECO:0000256" key="2">
    <source>
        <dbReference type="ARBA" id="ARBA00022475"/>
    </source>
</evidence>
<proteinExistence type="predicted"/>
<dbReference type="GO" id="GO:0016020">
    <property type="term" value="C:membrane"/>
    <property type="evidence" value="ECO:0007669"/>
    <property type="project" value="InterPro"/>
</dbReference>
<dbReference type="SUPFAM" id="SSF52540">
    <property type="entry name" value="P-loop containing nucleoside triphosphate hydrolases"/>
    <property type="match status" value="1"/>
</dbReference>
<evidence type="ECO:0000256" key="4">
    <source>
        <dbReference type="ARBA" id="ARBA00022741"/>
    </source>
</evidence>
<evidence type="ECO:0000256" key="8">
    <source>
        <dbReference type="ARBA" id="ARBA00023136"/>
    </source>
</evidence>
<dbReference type="Proteomes" id="UP000004263">
    <property type="component" value="Unassembled WGS sequence"/>
</dbReference>
<reference evidence="10 11" key="1">
    <citation type="submission" date="2006-03" db="EMBL/GenBank/DDBJ databases">
        <authorList>
            <person name="Pinhassi J."/>
            <person name="Pedros-Alio C."/>
            <person name="Ferriera S."/>
            <person name="Johnson J."/>
            <person name="Kravitz S."/>
            <person name="Halpern A."/>
            <person name="Remington K."/>
            <person name="Beeson K."/>
            <person name="Tran B."/>
            <person name="Rogers Y.-H."/>
            <person name="Friedman R."/>
            <person name="Venter J.C."/>
        </authorList>
    </citation>
    <scope>NUCLEOTIDE SEQUENCE [LARGE SCALE GENOMIC DNA]</scope>
    <source>
        <strain evidence="10 11">RED65</strain>
    </source>
</reference>
<comment type="caution">
    <text evidence="10">The sequence shown here is derived from an EMBL/GenBank/DDBJ whole genome shotgun (WGS) entry which is preliminary data.</text>
</comment>
<keyword evidence="6" id="KW-0408">Iron</keyword>
<dbReference type="PANTHER" id="PTHR42781:SF4">
    <property type="entry name" value="SPERMIDINE_PUTRESCINE IMPORT ATP-BINDING PROTEIN POTA"/>
    <property type="match status" value="1"/>
</dbReference>
<dbReference type="EMBL" id="AAQH01000012">
    <property type="protein sequence ID" value="EAT11932.1"/>
    <property type="molecule type" value="Genomic_DNA"/>
</dbReference>
<dbReference type="OrthoDB" id="9802264at2"/>
<sequence length="333" mass="37475">MSQETTALNVEQLEVSFDEKPILQDFSLSLNQGDILCLLGPSGCGKTTALKAMAGLINVKHGKIELFEHLLKHNAYEVPPEKRDLGFIFQDYALFPHMTVAENIGFSLRHLNREAKEAHIHQALTLVSLDNLGKRYPHELSGGQQQRCAVARAMVNRPKLLLMDEPFSNIDSQVKNGLMSEMRHLLKRHNITCIFVTHSKQEAFSFADKTAVMNQGRIQQIGKSQEVFENPNSEYVARFMEAGNLIDTALVPQKLLMLPPSNANASRLLLKENGFAPCPDGTPAKVIDSLYMGHRYRHEILVGDLTLFMENQQAYEVGKDIQIQYRYEAIGVE</sequence>
<dbReference type="GO" id="GO:0005524">
    <property type="term" value="F:ATP binding"/>
    <property type="evidence" value="ECO:0007669"/>
    <property type="project" value="UniProtKB-KW"/>
</dbReference>
<evidence type="ECO:0000256" key="6">
    <source>
        <dbReference type="ARBA" id="ARBA00023004"/>
    </source>
</evidence>
<keyword evidence="3" id="KW-0410">Iron transport</keyword>
<dbReference type="InterPro" id="IPR003439">
    <property type="entry name" value="ABC_transporter-like_ATP-bd"/>
</dbReference>
<dbReference type="GO" id="GO:0015697">
    <property type="term" value="P:quaternary ammonium group transport"/>
    <property type="evidence" value="ECO:0007669"/>
    <property type="project" value="UniProtKB-ARBA"/>
</dbReference>
<dbReference type="SMART" id="SM00382">
    <property type="entry name" value="AAA"/>
    <property type="match status" value="1"/>
</dbReference>
<keyword evidence="2" id="KW-1003">Cell membrane</keyword>
<dbReference type="PROSITE" id="PS50893">
    <property type="entry name" value="ABC_TRANSPORTER_2"/>
    <property type="match status" value="1"/>
</dbReference>
<dbReference type="STRING" id="207949.RED65_14262"/>
<dbReference type="RefSeq" id="WP_007017847.1">
    <property type="nucleotide sequence ID" value="NZ_CH724115.1"/>
</dbReference>
<dbReference type="Gene3D" id="3.40.50.300">
    <property type="entry name" value="P-loop containing nucleotide triphosphate hydrolases"/>
    <property type="match status" value="1"/>
</dbReference>
<keyword evidence="5 10" id="KW-0067">ATP-binding</keyword>
<dbReference type="AlphaFoldDB" id="Q1N0U2"/>
<dbReference type="FunFam" id="3.40.50.300:FF:000425">
    <property type="entry name" value="Probable ABC transporter, ATP-binding subunit"/>
    <property type="match status" value="1"/>
</dbReference>
<dbReference type="CDD" id="cd03259">
    <property type="entry name" value="ABC_Carb_Solutes_like"/>
    <property type="match status" value="1"/>
</dbReference>
<keyword evidence="11" id="KW-1185">Reference proteome</keyword>
<keyword evidence="7" id="KW-0406">Ion transport</keyword>
<evidence type="ECO:0000313" key="11">
    <source>
        <dbReference type="Proteomes" id="UP000004263"/>
    </source>
</evidence>
<keyword evidence="4" id="KW-0547">Nucleotide-binding</keyword>
<dbReference type="Pfam" id="PF00005">
    <property type="entry name" value="ABC_tran"/>
    <property type="match status" value="1"/>
</dbReference>
<name>Q1N0U2_9GAMM</name>
<gene>
    <name evidence="10" type="ORF">RED65_14262</name>
</gene>
<dbReference type="HOGENOM" id="CLU_000604_1_1_6"/>
<keyword evidence="8" id="KW-0472">Membrane</keyword>
<evidence type="ECO:0000256" key="1">
    <source>
        <dbReference type="ARBA" id="ARBA00022448"/>
    </source>
</evidence>
<organism evidence="10 11">
    <name type="scientific">Bermanella marisrubri</name>
    <dbReference type="NCBI Taxonomy" id="207949"/>
    <lineage>
        <taxon>Bacteria</taxon>
        <taxon>Pseudomonadati</taxon>
        <taxon>Pseudomonadota</taxon>
        <taxon>Gammaproteobacteria</taxon>
        <taxon>Oceanospirillales</taxon>
        <taxon>Oceanospirillaceae</taxon>
        <taxon>Bermanella</taxon>
    </lineage>
</organism>